<evidence type="ECO:0000256" key="1">
    <source>
        <dbReference type="SAM" id="Phobius"/>
    </source>
</evidence>
<keyword evidence="3" id="KW-1185">Reference proteome</keyword>
<keyword evidence="1" id="KW-1133">Transmembrane helix</keyword>
<protein>
    <submittedName>
        <fullName evidence="2">Uncharacterized protein</fullName>
    </submittedName>
</protein>
<dbReference type="STRING" id="582899.Hden_2040"/>
<dbReference type="AlphaFoldDB" id="D8JPV7"/>
<proteinExistence type="predicted"/>
<sequence length="38" mass="3937">MSAFWGYAGADWLALIIIGAAAAGCLACALLFVKRYSA</sequence>
<dbReference type="HOGENOM" id="CLU_220019_0_0_5"/>
<dbReference type="KEGG" id="hdn:Hden_2040"/>
<evidence type="ECO:0000313" key="2">
    <source>
        <dbReference type="EMBL" id="ADJ23841.1"/>
    </source>
</evidence>
<evidence type="ECO:0000313" key="3">
    <source>
        <dbReference type="Proteomes" id="UP000002033"/>
    </source>
</evidence>
<dbReference type="Proteomes" id="UP000002033">
    <property type="component" value="Chromosome"/>
</dbReference>
<name>D8JPV7_HYPDA</name>
<organism evidence="2 3">
    <name type="scientific">Hyphomicrobium denitrificans (strain ATCC 51888 / DSM 1869 / NCIMB 11706 / TK 0415)</name>
    <dbReference type="NCBI Taxonomy" id="582899"/>
    <lineage>
        <taxon>Bacteria</taxon>
        <taxon>Pseudomonadati</taxon>
        <taxon>Pseudomonadota</taxon>
        <taxon>Alphaproteobacteria</taxon>
        <taxon>Hyphomicrobiales</taxon>
        <taxon>Hyphomicrobiaceae</taxon>
        <taxon>Hyphomicrobium</taxon>
    </lineage>
</organism>
<accession>D8JPV7</accession>
<feature type="transmembrane region" description="Helical" evidence="1">
    <location>
        <begin position="12"/>
        <end position="33"/>
    </location>
</feature>
<keyword evidence="1" id="KW-0812">Transmembrane</keyword>
<dbReference type="EMBL" id="CP002083">
    <property type="protein sequence ID" value="ADJ23841.1"/>
    <property type="molecule type" value="Genomic_DNA"/>
</dbReference>
<keyword evidence="1" id="KW-0472">Membrane</keyword>
<gene>
    <name evidence="2" type="ordered locus">Hden_2040</name>
</gene>
<reference evidence="3" key="1">
    <citation type="journal article" date="2011" name="J. Bacteriol.">
        <title>Genome sequences of eight morphologically diverse alphaproteobacteria.</title>
        <authorList>
            <consortium name="US DOE Joint Genome Institute"/>
            <person name="Brown P.J."/>
            <person name="Kysela D.T."/>
            <person name="Buechlein A."/>
            <person name="Hemmerich C."/>
            <person name="Brun Y.V."/>
        </authorList>
    </citation>
    <scope>NUCLEOTIDE SEQUENCE [LARGE SCALE GENOMIC DNA]</scope>
    <source>
        <strain evidence="3">ATCC 51888 / DSM 1869 / NCIB 11706 / TK 0415</strain>
    </source>
</reference>